<proteinExistence type="predicted"/>
<dbReference type="EMBL" id="AMZH03012233">
    <property type="protein sequence ID" value="RRT51420.1"/>
    <property type="molecule type" value="Genomic_DNA"/>
</dbReference>
<comment type="caution">
    <text evidence="2">The sequence shown here is derived from an EMBL/GenBank/DDBJ whole genome shotgun (WGS) entry which is preliminary data.</text>
</comment>
<organism evidence="2 3">
    <name type="scientific">Ensete ventricosum</name>
    <name type="common">Abyssinian banana</name>
    <name type="synonym">Musa ensete</name>
    <dbReference type="NCBI Taxonomy" id="4639"/>
    <lineage>
        <taxon>Eukaryota</taxon>
        <taxon>Viridiplantae</taxon>
        <taxon>Streptophyta</taxon>
        <taxon>Embryophyta</taxon>
        <taxon>Tracheophyta</taxon>
        <taxon>Spermatophyta</taxon>
        <taxon>Magnoliopsida</taxon>
        <taxon>Liliopsida</taxon>
        <taxon>Zingiberales</taxon>
        <taxon>Musaceae</taxon>
        <taxon>Ensete</taxon>
    </lineage>
</organism>
<gene>
    <name evidence="2" type="ORF">B296_00051116</name>
</gene>
<evidence type="ECO:0000313" key="3">
    <source>
        <dbReference type="Proteomes" id="UP000287651"/>
    </source>
</evidence>
<feature type="compositionally biased region" description="Basic and acidic residues" evidence="1">
    <location>
        <begin position="63"/>
        <end position="76"/>
    </location>
</feature>
<dbReference type="Proteomes" id="UP000287651">
    <property type="component" value="Unassembled WGS sequence"/>
</dbReference>
<dbReference type="AlphaFoldDB" id="A0A426YID1"/>
<sequence length="85" mass="9930">MGLFPPRYHPKSTSTVDFDHRRPISSGISKGREKKKKEKKNLETTLLFARTIRRHGRFLLPARGEETSPPVERRNETTSQSFFIF</sequence>
<name>A0A426YID1_ENSVE</name>
<accession>A0A426YID1</accession>
<evidence type="ECO:0000256" key="1">
    <source>
        <dbReference type="SAM" id="MobiDB-lite"/>
    </source>
</evidence>
<feature type="region of interest" description="Disordered" evidence="1">
    <location>
        <begin position="1"/>
        <end position="40"/>
    </location>
</feature>
<evidence type="ECO:0000313" key="2">
    <source>
        <dbReference type="EMBL" id="RRT51420.1"/>
    </source>
</evidence>
<protein>
    <submittedName>
        <fullName evidence="2">Uncharacterized protein</fullName>
    </submittedName>
</protein>
<reference evidence="2 3" key="1">
    <citation type="journal article" date="2014" name="Agronomy (Basel)">
        <title>A Draft Genome Sequence for Ensete ventricosum, the Drought-Tolerant Tree Against Hunger.</title>
        <authorList>
            <person name="Harrison J."/>
            <person name="Moore K.A."/>
            <person name="Paszkiewicz K."/>
            <person name="Jones T."/>
            <person name="Grant M."/>
            <person name="Ambacheew D."/>
            <person name="Muzemil S."/>
            <person name="Studholme D.J."/>
        </authorList>
    </citation>
    <scope>NUCLEOTIDE SEQUENCE [LARGE SCALE GENOMIC DNA]</scope>
</reference>
<feature type="region of interest" description="Disordered" evidence="1">
    <location>
        <begin position="59"/>
        <end position="85"/>
    </location>
</feature>